<dbReference type="Pfam" id="PF09494">
    <property type="entry name" value="Slx4"/>
    <property type="match status" value="1"/>
</dbReference>
<feature type="region of interest" description="Disordered" evidence="8">
    <location>
        <begin position="365"/>
        <end position="491"/>
    </location>
</feature>
<feature type="compositionally biased region" description="Polar residues" evidence="8">
    <location>
        <begin position="468"/>
        <end position="477"/>
    </location>
</feature>
<gene>
    <name evidence="9" type="ORF">B0A50_08303</name>
</gene>
<feature type="compositionally biased region" description="Basic residues" evidence="8">
    <location>
        <begin position="390"/>
        <end position="401"/>
    </location>
</feature>
<comment type="subcellular location">
    <subcellularLocation>
        <location evidence="1">Nucleus</location>
    </subcellularLocation>
</comment>
<evidence type="ECO:0000256" key="6">
    <source>
        <dbReference type="ARBA" id="ARBA00023242"/>
    </source>
</evidence>
<feature type="region of interest" description="Disordered" evidence="8">
    <location>
        <begin position="205"/>
        <end position="253"/>
    </location>
</feature>
<dbReference type="AlphaFoldDB" id="A0A4U0TL61"/>
<comment type="caution">
    <text evidence="9">The sequence shown here is derived from an EMBL/GenBank/DDBJ whole genome shotgun (WGS) entry which is preliminary data.</text>
</comment>
<protein>
    <recommendedName>
        <fullName evidence="7">Structure-specific endonuclease subunit SLX4</fullName>
    </recommendedName>
</protein>
<feature type="region of interest" description="Disordered" evidence="8">
    <location>
        <begin position="162"/>
        <end position="187"/>
    </location>
</feature>
<proteinExistence type="inferred from homology"/>
<feature type="compositionally biased region" description="Low complexity" evidence="8">
    <location>
        <begin position="17"/>
        <end position="36"/>
    </location>
</feature>
<feature type="region of interest" description="Disordered" evidence="8">
    <location>
        <begin position="548"/>
        <end position="571"/>
    </location>
</feature>
<evidence type="ECO:0000256" key="7">
    <source>
        <dbReference type="ARBA" id="ARBA00029496"/>
    </source>
</evidence>
<dbReference type="GO" id="GO:0033557">
    <property type="term" value="C:Slx1-Slx4 complex"/>
    <property type="evidence" value="ECO:0007669"/>
    <property type="project" value="InterPro"/>
</dbReference>
<reference evidence="9 10" key="1">
    <citation type="submission" date="2017-03" db="EMBL/GenBank/DDBJ databases">
        <title>Genomes of endolithic fungi from Antarctica.</title>
        <authorList>
            <person name="Coleine C."/>
            <person name="Masonjones S."/>
            <person name="Stajich J.E."/>
        </authorList>
    </citation>
    <scope>NUCLEOTIDE SEQUENCE [LARGE SCALE GENOMIC DNA]</scope>
    <source>
        <strain evidence="9 10">CCFEE 6315</strain>
    </source>
</reference>
<dbReference type="OrthoDB" id="5349119at2759"/>
<feature type="compositionally biased region" description="Basic residues" evidence="8">
    <location>
        <begin position="452"/>
        <end position="461"/>
    </location>
</feature>
<feature type="compositionally biased region" description="Basic residues" evidence="8">
    <location>
        <begin position="478"/>
        <end position="489"/>
    </location>
</feature>
<feature type="compositionally biased region" description="Low complexity" evidence="8">
    <location>
        <begin position="436"/>
        <end position="451"/>
    </location>
</feature>
<feature type="compositionally biased region" description="Basic residues" evidence="8">
    <location>
        <begin position="237"/>
        <end position="247"/>
    </location>
</feature>
<organism evidence="9 10">
    <name type="scientific">Salinomyces thailandicus</name>
    <dbReference type="NCBI Taxonomy" id="706561"/>
    <lineage>
        <taxon>Eukaryota</taxon>
        <taxon>Fungi</taxon>
        <taxon>Dikarya</taxon>
        <taxon>Ascomycota</taxon>
        <taxon>Pezizomycotina</taxon>
        <taxon>Dothideomycetes</taxon>
        <taxon>Dothideomycetidae</taxon>
        <taxon>Mycosphaerellales</taxon>
        <taxon>Teratosphaeriaceae</taxon>
        <taxon>Salinomyces</taxon>
    </lineage>
</organism>
<dbReference type="GO" id="GO:0006260">
    <property type="term" value="P:DNA replication"/>
    <property type="evidence" value="ECO:0007669"/>
    <property type="project" value="InterPro"/>
</dbReference>
<evidence type="ECO:0000256" key="8">
    <source>
        <dbReference type="SAM" id="MobiDB-lite"/>
    </source>
</evidence>
<feature type="compositionally biased region" description="Low complexity" evidence="8">
    <location>
        <begin position="162"/>
        <end position="177"/>
    </location>
</feature>
<keyword evidence="4" id="KW-0233">DNA recombination</keyword>
<name>A0A4U0TL61_9PEZI</name>
<dbReference type="GO" id="GO:0006281">
    <property type="term" value="P:DNA repair"/>
    <property type="evidence" value="ECO:0007669"/>
    <property type="project" value="UniProtKB-KW"/>
</dbReference>
<keyword evidence="3" id="KW-0227">DNA damage</keyword>
<dbReference type="InterPro" id="IPR018574">
    <property type="entry name" value="Structure-sp_endonuc_su_Slx4"/>
</dbReference>
<keyword evidence="5" id="KW-0234">DNA repair</keyword>
<evidence type="ECO:0000256" key="4">
    <source>
        <dbReference type="ARBA" id="ARBA00023172"/>
    </source>
</evidence>
<evidence type="ECO:0000313" key="9">
    <source>
        <dbReference type="EMBL" id="TKA22614.1"/>
    </source>
</evidence>
<evidence type="ECO:0000256" key="5">
    <source>
        <dbReference type="ARBA" id="ARBA00023204"/>
    </source>
</evidence>
<feature type="region of interest" description="Disordered" evidence="8">
    <location>
        <begin position="292"/>
        <end position="317"/>
    </location>
</feature>
<dbReference type="EMBL" id="NAJL01000070">
    <property type="protein sequence ID" value="TKA22614.1"/>
    <property type="molecule type" value="Genomic_DNA"/>
</dbReference>
<dbReference type="Proteomes" id="UP000308549">
    <property type="component" value="Unassembled WGS sequence"/>
</dbReference>
<evidence type="ECO:0000256" key="2">
    <source>
        <dbReference type="ARBA" id="ARBA00006661"/>
    </source>
</evidence>
<evidence type="ECO:0000256" key="3">
    <source>
        <dbReference type="ARBA" id="ARBA00022763"/>
    </source>
</evidence>
<keyword evidence="6" id="KW-0539">Nucleus</keyword>
<evidence type="ECO:0000313" key="10">
    <source>
        <dbReference type="Proteomes" id="UP000308549"/>
    </source>
</evidence>
<feature type="region of interest" description="Disordered" evidence="8">
    <location>
        <begin position="1"/>
        <end position="37"/>
    </location>
</feature>
<comment type="similarity">
    <text evidence="2">Belongs to the SLX4 family.</text>
</comment>
<accession>A0A4U0TL61</accession>
<sequence length="893" mass="94034">MDKQSEQYARGEAGRRATTTTTTTTNASSSDPSTPTLTRASFALSANPATSLPANSVVAAPATTNTHAAAAISVATTSAERAAGAARGGGWRLGGLVRILEDLVNSTSPDTLGDYAPAIQETGLCWYCAVGTLLGPVVWAVLMGMGTPSSAAAHFELSPRRAAPKPAASSSPLLPSPTTFFRPATSGLGGTLDVPKAQSAVATAGVTTAASPRQTTHPDATVEDGVGPACGGAVGKGKLRQPRKRAKKSESIVVDSDEPELSAYFVRPGSAESPLKVATAPDAALEDAEKLPAAVSRRRRSWTPAEDTAIGAPSPPSRVPLSELLGNFSYASLASAASPSHGRVAAGEAMTKRRKIELAEGATVSALSRQPGKKKGEKVTVGSELPPPKPPKRAKSPKKKPQTITALATAAYQPPKEPEPEQGTVSGFFAPRPEDTTAATTTTERPVTAPAKVKKPRKSRSKAAEGAISNTDTTKQKAASRPKKGKAKVRFNEADLLSPLYSPEKATAQMQRQDFLFGTSSQLAADESPTLIKEMQAAMAASAYSVPGTQAASPHKKSCAKIPSAPHGTSLSVGQAERELWCSAARDFKGGLHRDKSGLSKPKTRAVEQETQIIETGPAPACLADPPASSVHARHNSEKATAKAGLAKFVDIDETNDSEKATANTEPNEVGVGEINEYGKAPANAGSDEFVDIDEINAYSKNTASAESDNFVDIDEIYDSDPAPPTPSPPRRRASAPPSPVQPLAFEMSGSPSKPTTTALAAAGMLKSTDAQWPAIHDALFPQITSTVKNAPRSTSHLSPSWHEKILLYDPIVLEDFTAWLNSHNICVAVQRKIPKKRSRSRPKKDEGMEQDALEIETIQEALQPWMVQKWCEEKSICCLWKEGLRGGVRTKY</sequence>
<feature type="region of interest" description="Disordered" evidence="8">
    <location>
        <begin position="716"/>
        <end position="757"/>
    </location>
</feature>
<dbReference type="GO" id="GO:0006310">
    <property type="term" value="P:DNA recombination"/>
    <property type="evidence" value="ECO:0007669"/>
    <property type="project" value="UniProtKB-KW"/>
</dbReference>
<evidence type="ECO:0000256" key="1">
    <source>
        <dbReference type="ARBA" id="ARBA00004123"/>
    </source>
</evidence>
<keyword evidence="10" id="KW-1185">Reference proteome</keyword>